<name>A0A0F9PP33_9ZZZZ</name>
<proteinExistence type="predicted"/>
<dbReference type="InterPro" id="IPR054222">
    <property type="entry name" value="DUF6942"/>
</dbReference>
<organism evidence="1">
    <name type="scientific">marine sediment metagenome</name>
    <dbReference type="NCBI Taxonomy" id="412755"/>
    <lineage>
        <taxon>unclassified sequences</taxon>
        <taxon>metagenomes</taxon>
        <taxon>ecological metagenomes</taxon>
    </lineage>
</organism>
<accession>A0A0F9PP33</accession>
<reference evidence="1" key="1">
    <citation type="journal article" date="2015" name="Nature">
        <title>Complex archaea that bridge the gap between prokaryotes and eukaryotes.</title>
        <authorList>
            <person name="Spang A."/>
            <person name="Saw J.H."/>
            <person name="Jorgensen S.L."/>
            <person name="Zaremba-Niedzwiedzka K."/>
            <person name="Martijn J."/>
            <person name="Lind A.E."/>
            <person name="van Eijk R."/>
            <person name="Schleper C."/>
            <person name="Guy L."/>
            <person name="Ettema T.J."/>
        </authorList>
    </citation>
    <scope>NUCLEOTIDE SEQUENCE</scope>
</reference>
<dbReference type="EMBL" id="LAZR01006072">
    <property type="protein sequence ID" value="KKM94942.1"/>
    <property type="molecule type" value="Genomic_DNA"/>
</dbReference>
<evidence type="ECO:0000313" key="1">
    <source>
        <dbReference type="EMBL" id="KKM94942.1"/>
    </source>
</evidence>
<gene>
    <name evidence="1" type="ORF">LCGC14_1193130</name>
</gene>
<evidence type="ECO:0008006" key="2">
    <source>
        <dbReference type="Google" id="ProtNLM"/>
    </source>
</evidence>
<sequence length="187" mass="21220">MNTQLVGLGDTQFSVAVYVAKAPPMPFFETLECLEPVINEQINTINQHCGNGWRKVFNVYAKVLFSLPSEHYSFAKQAPTWQHYRDEFLLQKSSKTALLFSAPNTTITCADKATSNKNQLHIIAGRTHAKNLLQQGQLHAQFDWLDDEFAIDATNNIIVCPYFDYRQLSNIKIARLSELVAQLKVTK</sequence>
<dbReference type="Pfam" id="PF22098">
    <property type="entry name" value="DUF6942"/>
    <property type="match status" value="1"/>
</dbReference>
<comment type="caution">
    <text evidence="1">The sequence shown here is derived from an EMBL/GenBank/DDBJ whole genome shotgun (WGS) entry which is preliminary data.</text>
</comment>
<protein>
    <recommendedName>
        <fullName evidence="2">Orphan protein</fullName>
    </recommendedName>
</protein>
<dbReference type="AlphaFoldDB" id="A0A0F9PP33"/>